<dbReference type="PANTHER" id="PTHR34253:SF1">
    <property type="entry name" value="PROTEIN LLP HOMOLOG"/>
    <property type="match status" value="1"/>
</dbReference>
<dbReference type="GO" id="GO:0097484">
    <property type="term" value="P:dendrite extension"/>
    <property type="evidence" value="ECO:0007669"/>
    <property type="project" value="TreeGrafter"/>
</dbReference>
<dbReference type="WBParaSite" id="PSAMB.scaffold3243size19120.g20802.t1">
    <property type="protein sequence ID" value="PSAMB.scaffold3243size19120.g20802.t1"/>
    <property type="gene ID" value="PSAMB.scaffold3243size19120.g20802"/>
</dbReference>
<proteinExistence type="inferred from homology"/>
<dbReference type="GO" id="GO:0001099">
    <property type="term" value="F:basal RNA polymerase II transcription machinery binding"/>
    <property type="evidence" value="ECO:0007669"/>
    <property type="project" value="TreeGrafter"/>
</dbReference>
<reference evidence="4" key="1">
    <citation type="submission" date="2022-11" db="UniProtKB">
        <authorList>
            <consortium name="WormBaseParasite"/>
        </authorList>
    </citation>
    <scope>IDENTIFICATION</scope>
</reference>
<evidence type="ECO:0000256" key="2">
    <source>
        <dbReference type="SAM" id="MobiDB-lite"/>
    </source>
</evidence>
<evidence type="ECO:0000313" key="4">
    <source>
        <dbReference type="WBParaSite" id="PSAMB.scaffold3243size19120.g20802.t1"/>
    </source>
</evidence>
<dbReference type="GO" id="GO:0005730">
    <property type="term" value="C:nucleolus"/>
    <property type="evidence" value="ECO:0007669"/>
    <property type="project" value="TreeGrafter"/>
</dbReference>
<dbReference type="PANTHER" id="PTHR34253">
    <property type="entry name" value="PROTEIN LLP HOMOLOG"/>
    <property type="match status" value="1"/>
</dbReference>
<organism evidence="3 4">
    <name type="scientific">Plectus sambesii</name>
    <dbReference type="NCBI Taxonomy" id="2011161"/>
    <lineage>
        <taxon>Eukaryota</taxon>
        <taxon>Metazoa</taxon>
        <taxon>Ecdysozoa</taxon>
        <taxon>Nematoda</taxon>
        <taxon>Chromadorea</taxon>
        <taxon>Plectida</taxon>
        <taxon>Plectina</taxon>
        <taxon>Plectoidea</taxon>
        <taxon>Plectidae</taxon>
        <taxon>Plectus</taxon>
    </lineage>
</organism>
<feature type="region of interest" description="Disordered" evidence="2">
    <location>
        <begin position="102"/>
        <end position="126"/>
    </location>
</feature>
<keyword evidence="3" id="KW-1185">Reference proteome</keyword>
<name>A0A914W6B1_9BILA</name>
<dbReference type="AlphaFoldDB" id="A0A914W6B1"/>
<feature type="region of interest" description="Disordered" evidence="2">
    <location>
        <begin position="51"/>
        <end position="76"/>
    </location>
</feature>
<comment type="similarity">
    <text evidence="1">Belongs to the learning-associated protein family.</text>
</comment>
<protein>
    <submittedName>
        <fullName evidence="4">Uncharacterized protein</fullName>
    </submittedName>
</protein>
<dbReference type="GO" id="GO:0003723">
    <property type="term" value="F:RNA binding"/>
    <property type="evidence" value="ECO:0007669"/>
    <property type="project" value="TreeGrafter"/>
</dbReference>
<dbReference type="InterPro" id="IPR018784">
    <property type="entry name" value="LLPH-like"/>
</dbReference>
<evidence type="ECO:0000313" key="3">
    <source>
        <dbReference type="Proteomes" id="UP000887566"/>
    </source>
</evidence>
<dbReference type="Pfam" id="PF10169">
    <property type="entry name" value="LLPH"/>
    <property type="match status" value="1"/>
</dbReference>
<accession>A0A914W6B1</accession>
<sequence>MRAIKREKNAPKELKKLNATLAKAVNNIDCVELVTAPSHTSAVQPNYKSKFTGALGEDDDGTPTASGADGDVEGMQLDDKRTFNPRTMRDENGKYPVWMSQRKIKQQKTKRVAIAKGKARKQKQRR</sequence>
<dbReference type="Proteomes" id="UP000887566">
    <property type="component" value="Unplaced"/>
</dbReference>
<evidence type="ECO:0000256" key="1">
    <source>
        <dbReference type="ARBA" id="ARBA00034118"/>
    </source>
</evidence>